<dbReference type="EMBL" id="FNQB01000009">
    <property type="protein sequence ID" value="SDZ67881.1"/>
    <property type="molecule type" value="Genomic_DNA"/>
</dbReference>
<accession>A0A1H3V0X5</accession>
<feature type="transmembrane region" description="Helical" evidence="2">
    <location>
        <begin position="149"/>
        <end position="171"/>
    </location>
</feature>
<organism evidence="3 4">
    <name type="scientific">Asanoa ishikariensis</name>
    <dbReference type="NCBI Taxonomy" id="137265"/>
    <lineage>
        <taxon>Bacteria</taxon>
        <taxon>Bacillati</taxon>
        <taxon>Actinomycetota</taxon>
        <taxon>Actinomycetes</taxon>
        <taxon>Micromonosporales</taxon>
        <taxon>Micromonosporaceae</taxon>
        <taxon>Asanoa</taxon>
    </lineage>
</organism>
<reference evidence="4" key="1">
    <citation type="submission" date="2016-10" db="EMBL/GenBank/DDBJ databases">
        <authorList>
            <person name="Varghese N."/>
            <person name="Submissions S."/>
        </authorList>
    </citation>
    <scope>NUCLEOTIDE SEQUENCE [LARGE SCALE GENOMIC DNA]</scope>
    <source>
        <strain evidence="4">DSM 44718</strain>
    </source>
</reference>
<evidence type="ECO:0000256" key="2">
    <source>
        <dbReference type="SAM" id="Phobius"/>
    </source>
</evidence>
<proteinExistence type="predicted"/>
<dbReference type="STRING" id="137265.SAMN05421684_8539"/>
<evidence type="ECO:0000313" key="4">
    <source>
        <dbReference type="Proteomes" id="UP000199632"/>
    </source>
</evidence>
<sequence>MTVGATTTSHRPVVTVPPASTEAEPSSTLRQAAETLAMAVAPMAVVTGLLYYFGWVRTGALFGQFGVDQRLLGYSAQDYVLRSAGVAFRPAAVVALTAAVVVAGSYSLDRLRARDLDRARSVTQILAVVIGLSILFGVAVVFTDASYRIALVGAWCLLSGALAVGLAGGPASEDRRWTLSRRGVATVAALLGCFWGCAASAQRSGQLAADAWAGDLTRRPGVVLFSTEDLRLSGPGITSQTLAPNGSLRFRYTGLRLLAHGGGRWFLLPEGWKRAEHTSALVLRDEPGLRVELVAPGR</sequence>
<dbReference type="Proteomes" id="UP000199632">
    <property type="component" value="Unassembled WGS sequence"/>
</dbReference>
<dbReference type="OrthoDB" id="4350047at2"/>
<gene>
    <name evidence="3" type="ORF">SAMN05421684_8539</name>
</gene>
<keyword evidence="2" id="KW-0812">Transmembrane</keyword>
<keyword evidence="4" id="KW-1185">Reference proteome</keyword>
<dbReference type="RefSeq" id="WP_090805161.1">
    <property type="nucleotide sequence ID" value="NZ_BOND01000039.1"/>
</dbReference>
<feature type="transmembrane region" description="Helical" evidence="2">
    <location>
        <begin position="36"/>
        <end position="55"/>
    </location>
</feature>
<feature type="transmembrane region" description="Helical" evidence="2">
    <location>
        <begin position="87"/>
        <end position="109"/>
    </location>
</feature>
<feature type="compositionally biased region" description="Polar residues" evidence="1">
    <location>
        <begin position="1"/>
        <end position="10"/>
    </location>
</feature>
<keyword evidence="2" id="KW-0472">Membrane</keyword>
<feature type="transmembrane region" description="Helical" evidence="2">
    <location>
        <begin position="121"/>
        <end position="143"/>
    </location>
</feature>
<evidence type="ECO:0000256" key="1">
    <source>
        <dbReference type="SAM" id="MobiDB-lite"/>
    </source>
</evidence>
<protein>
    <submittedName>
        <fullName evidence="3">Uncharacterized protein</fullName>
    </submittedName>
</protein>
<dbReference type="AlphaFoldDB" id="A0A1H3V0X5"/>
<evidence type="ECO:0000313" key="3">
    <source>
        <dbReference type="EMBL" id="SDZ67881.1"/>
    </source>
</evidence>
<name>A0A1H3V0X5_9ACTN</name>
<keyword evidence="2" id="KW-1133">Transmembrane helix</keyword>
<feature type="region of interest" description="Disordered" evidence="1">
    <location>
        <begin position="1"/>
        <end position="26"/>
    </location>
</feature>